<dbReference type="Pfam" id="PF11905">
    <property type="entry name" value="DUF3425"/>
    <property type="match status" value="1"/>
</dbReference>
<dbReference type="InterPro" id="IPR021833">
    <property type="entry name" value="DUF3425"/>
</dbReference>
<evidence type="ECO:0000256" key="1">
    <source>
        <dbReference type="SAM" id="MobiDB-lite"/>
    </source>
</evidence>
<dbReference type="Proteomes" id="UP000504638">
    <property type="component" value="Unplaced"/>
</dbReference>
<keyword evidence="3" id="KW-1185">Reference proteome</keyword>
<dbReference type="PANTHER" id="PTHR37012">
    <property type="entry name" value="B-ZIP TRANSCRIPTION FACTOR (EUROFUNG)-RELATED"/>
    <property type="match status" value="1"/>
</dbReference>
<dbReference type="RefSeq" id="XP_033534396.1">
    <property type="nucleotide sequence ID" value="XM_033681835.1"/>
</dbReference>
<evidence type="ECO:0008006" key="5">
    <source>
        <dbReference type="Google" id="ProtNLM"/>
    </source>
</evidence>
<dbReference type="AlphaFoldDB" id="A0A6G1G3U2"/>
<name>A0A6G1G3U2_9PEZI</name>
<reference evidence="4" key="3">
    <citation type="submission" date="2025-04" db="UniProtKB">
        <authorList>
            <consortium name="RefSeq"/>
        </authorList>
    </citation>
    <scope>IDENTIFICATION</scope>
    <source>
        <strain evidence="4">CBS 781.70</strain>
    </source>
</reference>
<dbReference type="EMBL" id="ML975156">
    <property type="protein sequence ID" value="KAF1812765.1"/>
    <property type="molecule type" value="Genomic_DNA"/>
</dbReference>
<sequence>MVSNTTGVRTSNRGVGRQGNARKKQTATDGKTRHEQERINRKREQNRISQQCLRERQLAHSKQLETLASIMKISTGEDADHSSLRAALMSNQLALIEENKDLREALLRMRKKTLSLSAALSAVADDAIFDKLFSKTSQEISLKRKAKNISSLSASFAPGSPLNPALSVGDAGSDSGDDRDQIPAYDEEMAMQLQRQKHRDLDGMSLSLAPETNSTPHGSLGSSSSHASGLPAQKALHTSGPAYNVRLESGYVVEGDEGPGPAKGEFHKELCFIDPMLNLLDWGADMDFSSAYEFFPQIPDHVPAEIPRRWLSSQSEMVVWRVEEACLWYLLEELGLQGHGVARGLEQPSSCYEPLRAAIATLDNSISYPVVAIIAKAGISLTSKMSGLTNYLYGVGANESMEKVLLWRLAANASNRTAISEPFKPTPLQFMRPDHPLAISFVNWPSIRDQLIYKQGTYELSGVCHDIVLHTVIEFPEFHAAINIHDAFITRVFSQVASSLETGSSNSESSNFSAEFEGFMCSGSAPGTEEIFQCLKHTMQQLPDPTLPGYQPSSTTVRGSPPFNRLIADKQPLSSRWGLDNLDRWKLSKEFEMAYPWLDCTGVTALYPMYSSRILPEM</sequence>
<dbReference type="PANTHER" id="PTHR37012:SF2">
    <property type="entry name" value="BZIP DOMAIN-CONTAINING PROTEIN-RELATED"/>
    <property type="match status" value="1"/>
</dbReference>
<dbReference type="CDD" id="cd14688">
    <property type="entry name" value="bZIP_YAP"/>
    <property type="match status" value="1"/>
</dbReference>
<dbReference type="GeneID" id="54422405"/>
<feature type="region of interest" description="Disordered" evidence="1">
    <location>
        <begin position="1"/>
        <end position="45"/>
    </location>
</feature>
<feature type="compositionally biased region" description="Polar residues" evidence="1">
    <location>
        <begin position="1"/>
        <end position="13"/>
    </location>
</feature>
<feature type="region of interest" description="Disordered" evidence="1">
    <location>
        <begin position="206"/>
        <end position="234"/>
    </location>
</feature>
<dbReference type="OrthoDB" id="10261951at2759"/>
<protein>
    <recommendedName>
        <fullName evidence="5">BZIP domain-containing protein</fullName>
    </recommendedName>
</protein>
<gene>
    <name evidence="2 4" type="ORF">P152DRAFT_481672</name>
</gene>
<evidence type="ECO:0000313" key="4">
    <source>
        <dbReference type="RefSeq" id="XP_033534396.1"/>
    </source>
</evidence>
<evidence type="ECO:0000313" key="2">
    <source>
        <dbReference type="EMBL" id="KAF1812765.1"/>
    </source>
</evidence>
<accession>A0A6G1G3U2</accession>
<feature type="compositionally biased region" description="Basic and acidic residues" evidence="1">
    <location>
        <begin position="30"/>
        <end position="45"/>
    </location>
</feature>
<reference evidence="2 4" key="1">
    <citation type="submission" date="2020-01" db="EMBL/GenBank/DDBJ databases">
        <authorList>
            <consortium name="DOE Joint Genome Institute"/>
            <person name="Haridas S."/>
            <person name="Albert R."/>
            <person name="Binder M."/>
            <person name="Bloem J."/>
            <person name="Labutti K."/>
            <person name="Salamov A."/>
            <person name="Andreopoulos B."/>
            <person name="Baker S.E."/>
            <person name="Barry K."/>
            <person name="Bills G."/>
            <person name="Bluhm B.H."/>
            <person name="Cannon C."/>
            <person name="Castanera R."/>
            <person name="Culley D.E."/>
            <person name="Daum C."/>
            <person name="Ezra D."/>
            <person name="Gonzalez J.B."/>
            <person name="Henrissat B."/>
            <person name="Kuo A."/>
            <person name="Liang C."/>
            <person name="Lipzen A."/>
            <person name="Lutzoni F."/>
            <person name="Magnuson J."/>
            <person name="Mondo S."/>
            <person name="Nolan M."/>
            <person name="Ohm R."/>
            <person name="Pangilinan J."/>
            <person name="Park H.-J."/>
            <person name="Ramirez L."/>
            <person name="Alfaro M."/>
            <person name="Sun H."/>
            <person name="Tritt A."/>
            <person name="Yoshinaga Y."/>
            <person name="Zwiers L.-H."/>
            <person name="Turgeon B.G."/>
            <person name="Goodwin S.B."/>
            <person name="Spatafora J.W."/>
            <person name="Crous P.W."/>
            <person name="Grigoriev I.V."/>
        </authorList>
    </citation>
    <scope>NUCLEOTIDE SEQUENCE</scope>
    <source>
        <strain evidence="2 4">CBS 781.70</strain>
    </source>
</reference>
<evidence type="ECO:0000313" key="3">
    <source>
        <dbReference type="Proteomes" id="UP000504638"/>
    </source>
</evidence>
<feature type="compositionally biased region" description="Low complexity" evidence="1">
    <location>
        <begin position="216"/>
        <end position="232"/>
    </location>
</feature>
<reference evidence="4" key="2">
    <citation type="submission" date="2020-04" db="EMBL/GenBank/DDBJ databases">
        <authorList>
            <consortium name="NCBI Genome Project"/>
        </authorList>
    </citation>
    <scope>NUCLEOTIDE SEQUENCE</scope>
    <source>
        <strain evidence="4">CBS 781.70</strain>
    </source>
</reference>
<proteinExistence type="predicted"/>
<organism evidence="2">
    <name type="scientific">Eremomyces bilateralis CBS 781.70</name>
    <dbReference type="NCBI Taxonomy" id="1392243"/>
    <lineage>
        <taxon>Eukaryota</taxon>
        <taxon>Fungi</taxon>
        <taxon>Dikarya</taxon>
        <taxon>Ascomycota</taxon>
        <taxon>Pezizomycotina</taxon>
        <taxon>Dothideomycetes</taxon>
        <taxon>Dothideomycetes incertae sedis</taxon>
        <taxon>Eremomycetales</taxon>
        <taxon>Eremomycetaceae</taxon>
        <taxon>Eremomyces</taxon>
    </lineage>
</organism>